<feature type="compositionally biased region" description="Basic and acidic residues" evidence="3">
    <location>
        <begin position="126"/>
        <end position="142"/>
    </location>
</feature>
<dbReference type="PANTHER" id="PTHR28605">
    <property type="entry name" value="CTF8, CHROMOSOME TRANSMISSION FIDELITY FACTOR 8 HOMOLOG (S. CEREVISIAE)"/>
    <property type="match status" value="1"/>
</dbReference>
<proteinExistence type="predicted"/>
<evidence type="ECO:0000256" key="3">
    <source>
        <dbReference type="SAM" id="MobiDB-lite"/>
    </source>
</evidence>
<reference evidence="4" key="1">
    <citation type="submission" date="2023-02" db="EMBL/GenBank/DDBJ databases">
        <title>Mating type loci evolution in Malassezia.</title>
        <authorList>
            <person name="Coelho M.A."/>
        </authorList>
    </citation>
    <scope>NUCLEOTIDE SEQUENCE</scope>
    <source>
        <strain evidence="4">CBS 14136</strain>
    </source>
</reference>
<dbReference type="EMBL" id="CP118375">
    <property type="protein sequence ID" value="WFD41906.1"/>
    <property type="molecule type" value="Genomic_DNA"/>
</dbReference>
<feature type="compositionally biased region" description="Basic and acidic residues" evidence="3">
    <location>
        <begin position="149"/>
        <end position="158"/>
    </location>
</feature>
<sequence>MRIQVHAGEELEARLDDLPQPLARLSPSGELVMIELQGSLEMDGVDPEGGQTIGKLQFHPGCEDKPVLQISHHLLEGKIVKLAKPIAILKKQVMPSSIEESDGENESPTPPTSPGPASPSQLAKRARYEAKTPPRPTTKDLDSSPMPERALRYSDGHMDFSSPQTDRFKKPPTTTSYQVVTIIRQKILFSKHPEPIV</sequence>
<evidence type="ECO:0000256" key="2">
    <source>
        <dbReference type="ARBA" id="ARBA00023242"/>
    </source>
</evidence>
<keyword evidence="2" id="KW-0539">Nucleus</keyword>
<organism evidence="4 5">
    <name type="scientific">Malassezia psittaci</name>
    <dbReference type="NCBI Taxonomy" id="1821823"/>
    <lineage>
        <taxon>Eukaryota</taxon>
        <taxon>Fungi</taxon>
        <taxon>Dikarya</taxon>
        <taxon>Basidiomycota</taxon>
        <taxon>Ustilaginomycotina</taxon>
        <taxon>Malasseziomycetes</taxon>
        <taxon>Malasseziales</taxon>
        <taxon>Malasseziaceae</taxon>
        <taxon>Malassezia</taxon>
    </lineage>
</organism>
<name>A0AAF0F8X4_9BASI</name>
<evidence type="ECO:0000256" key="1">
    <source>
        <dbReference type="ARBA" id="ARBA00004123"/>
    </source>
</evidence>
<dbReference type="PANTHER" id="PTHR28605:SF1">
    <property type="entry name" value="CHROMOSOME TRANSMISSION FIDELITY FACTOR 8"/>
    <property type="match status" value="1"/>
</dbReference>
<dbReference type="Proteomes" id="UP001214628">
    <property type="component" value="Chromosome 1"/>
</dbReference>
<keyword evidence="5" id="KW-1185">Reference proteome</keyword>
<dbReference type="AlphaFoldDB" id="A0AAF0F8X4"/>
<evidence type="ECO:0000313" key="5">
    <source>
        <dbReference type="Proteomes" id="UP001214628"/>
    </source>
</evidence>
<gene>
    <name evidence="4" type="ORF">MPSI1_000543</name>
</gene>
<protein>
    <submittedName>
        <fullName evidence="4">Uncharacterized protein</fullName>
    </submittedName>
</protein>
<comment type="subcellular location">
    <subcellularLocation>
        <location evidence="1">Nucleus</location>
    </subcellularLocation>
</comment>
<accession>A0AAF0F8X4</accession>
<feature type="compositionally biased region" description="Pro residues" evidence="3">
    <location>
        <begin position="108"/>
        <end position="117"/>
    </location>
</feature>
<dbReference type="GO" id="GO:0005634">
    <property type="term" value="C:nucleus"/>
    <property type="evidence" value="ECO:0007669"/>
    <property type="project" value="UniProtKB-SubCell"/>
</dbReference>
<feature type="region of interest" description="Disordered" evidence="3">
    <location>
        <begin position="94"/>
        <end position="175"/>
    </location>
</feature>
<evidence type="ECO:0000313" key="4">
    <source>
        <dbReference type="EMBL" id="WFD41906.1"/>
    </source>
</evidence>